<reference evidence="13 14" key="1">
    <citation type="submission" date="2019-02" db="EMBL/GenBank/DDBJ databases">
        <title>Arundinibacter roseus gen. nov., sp. nov., a new member of the family Cytophagaceae.</title>
        <authorList>
            <person name="Szuroczki S."/>
            <person name="Khayer B."/>
            <person name="Sproer C."/>
            <person name="Toumi M."/>
            <person name="Szabo A."/>
            <person name="Felfoldi T."/>
            <person name="Schumann P."/>
            <person name="Toth E."/>
        </authorList>
    </citation>
    <scope>NUCLEOTIDE SEQUENCE [LARGE SCALE GENOMIC DNA]</scope>
    <source>
        <strain evidence="13 14">DMA-k-7a</strain>
    </source>
</reference>
<evidence type="ECO:0000256" key="7">
    <source>
        <dbReference type="ARBA" id="ARBA00023237"/>
    </source>
</evidence>
<name>A0A4R4K817_9BACT</name>
<dbReference type="Gene3D" id="2.170.130.10">
    <property type="entry name" value="TonB-dependent receptor, plug domain"/>
    <property type="match status" value="1"/>
</dbReference>
<sequence>MKKPVPIPKNLWKVMKITFSQVLLICLCTGLAMAHKTSAQEVLNRTISLQGDKLELRDVLRQIEKEAKVKFVYSTRIQSNQRVSIHASNRRLSVVLDEVLKPIDIDYEVIENRILLRKSKERQSVPQPKEEQGAWTSQPIELPISGTIKDEKGVAMAGVSILIKGTTRGTTTDTNGNYSLDVPDAQTTLIISYVGYITQQLVVGTRSQINLTLLPDDRFLNEVQVVAFGEQRKRDVTGSISSLKAADIRANTAASPDVALQGRAAGVQITQAGGTPGGAVRINVRGVASINSNSQPLIVIDGQPVNSSAFGTGGVAMNPLSEINPDDIESMEVLKDASASILFGSRAANGVILITTKKGKKGKPTFDFGYQHGINTATNRVDLIDNGADHFNILKRAARNNIQAGLAPASSNLANLVPTGILRGSLPASFDNQLIDSTTLYNTSTNWLDQVLRQGSFQQATLSVGGGTKNLTIYGSGSYRREEGIVIGQGLRRLSGRINMEYNPIKILKLGANVSLNGITNEMVPLGNSYQYGLSSALPAYPIQLPDGTFFNGIANGTNNTTRIGSNPVFYRNNYSNESNTFRNINTFFAQLEPVKGLTIRSEFGTDRQKTRNDILLNPTLFPQGIQGAERMGDGRAENRNVLNRNSNWNNTINYTRELGENHRLVLLAGNSLQNRISDNETYITERVPSSAITGLDTTRSVVFNDEISFRFVSYFGRINYAFKDRYLFEVSLRSDGSSRFGPENRWATFPGMSVGWVISDESFLNTSSFVNFMKLRASYGRTGNAEIGNFSWQKNFTFVGYNAAIYGGIQGGQFTNPGNSALTWESTTQFDAGIEFTLLNNRISGTLDYYNKDSDGLLLDYALGPLFGTINNSMTINLGSVRNRGVEFSLTTRNIIKEGFRWTTDFNISHNKNTVLSTYTAPFLNYPFQVIAGPSIATPGYSLGNYYMAQFAGFDPNTGNELFYERDRVAFSTTGQTVKTGALWDGTIANNAGNNQFILENRTPYPVLFGGLTNSFQFGKIDFNFLFYYQYGNWIYDQGERIQSYPTTGQVLRAESPGIGSLRDELARTEGVYRMQWNSNARGFESSRFLHDGSFIRLKNVQIGYNLPASVAKKLRLRTARISLTGQNLLTFTKFNGWDPEVFRNGGADGSTATLSPGVTNNDLPQVRTILAGINFGF</sequence>
<dbReference type="Gene3D" id="2.60.40.1120">
    <property type="entry name" value="Carboxypeptidase-like, regulatory domain"/>
    <property type="match status" value="1"/>
</dbReference>
<evidence type="ECO:0000259" key="12">
    <source>
        <dbReference type="Pfam" id="PF07715"/>
    </source>
</evidence>
<keyword evidence="6 8" id="KW-0472">Membrane</keyword>
<feature type="chain" id="PRO_5020322085" evidence="10">
    <location>
        <begin position="35"/>
        <end position="1179"/>
    </location>
</feature>
<dbReference type="GO" id="GO:0009279">
    <property type="term" value="C:cell outer membrane"/>
    <property type="evidence" value="ECO:0007669"/>
    <property type="project" value="UniProtKB-SubCell"/>
</dbReference>
<evidence type="ECO:0000256" key="8">
    <source>
        <dbReference type="PROSITE-ProRule" id="PRU01360"/>
    </source>
</evidence>
<proteinExistence type="inferred from homology"/>
<evidence type="ECO:0000256" key="5">
    <source>
        <dbReference type="ARBA" id="ARBA00023077"/>
    </source>
</evidence>
<evidence type="ECO:0000256" key="9">
    <source>
        <dbReference type="RuleBase" id="RU003357"/>
    </source>
</evidence>
<dbReference type="InterPro" id="IPR023997">
    <property type="entry name" value="TonB-dep_OMP_SusC/RagA_CS"/>
</dbReference>
<dbReference type="Gene3D" id="2.40.170.20">
    <property type="entry name" value="TonB-dependent receptor, beta-barrel domain"/>
    <property type="match status" value="1"/>
</dbReference>
<dbReference type="NCBIfam" id="TIGR04057">
    <property type="entry name" value="SusC_RagA_signa"/>
    <property type="match status" value="1"/>
</dbReference>
<dbReference type="AlphaFoldDB" id="A0A4R4K817"/>
<evidence type="ECO:0000313" key="13">
    <source>
        <dbReference type="EMBL" id="TDB62329.1"/>
    </source>
</evidence>
<dbReference type="Pfam" id="PF13715">
    <property type="entry name" value="CarbopepD_reg_2"/>
    <property type="match status" value="1"/>
</dbReference>
<dbReference type="OrthoDB" id="9768177at2"/>
<keyword evidence="14" id="KW-1185">Reference proteome</keyword>
<dbReference type="EMBL" id="SMJU01000012">
    <property type="protein sequence ID" value="TDB62329.1"/>
    <property type="molecule type" value="Genomic_DNA"/>
</dbReference>
<feature type="domain" description="TonB-dependent receptor plug" evidence="12">
    <location>
        <begin position="233"/>
        <end position="351"/>
    </location>
</feature>
<dbReference type="InterPro" id="IPR036942">
    <property type="entry name" value="Beta-barrel_TonB_sf"/>
</dbReference>
<dbReference type="RefSeq" id="WP_132120349.1">
    <property type="nucleotide sequence ID" value="NZ_SMJU01000012.1"/>
</dbReference>
<dbReference type="SUPFAM" id="SSF49464">
    <property type="entry name" value="Carboxypeptidase regulatory domain-like"/>
    <property type="match status" value="1"/>
</dbReference>
<dbReference type="InterPro" id="IPR039426">
    <property type="entry name" value="TonB-dep_rcpt-like"/>
</dbReference>
<dbReference type="InterPro" id="IPR000531">
    <property type="entry name" value="Beta-barrel_TonB"/>
</dbReference>
<keyword evidence="5 9" id="KW-0798">TonB box</keyword>
<evidence type="ECO:0000256" key="2">
    <source>
        <dbReference type="ARBA" id="ARBA00022448"/>
    </source>
</evidence>
<evidence type="ECO:0000256" key="6">
    <source>
        <dbReference type="ARBA" id="ARBA00023136"/>
    </source>
</evidence>
<dbReference type="InterPro" id="IPR023996">
    <property type="entry name" value="TonB-dep_OMP_SusC/RagA"/>
</dbReference>
<dbReference type="NCBIfam" id="TIGR04056">
    <property type="entry name" value="OMP_RagA_SusC"/>
    <property type="match status" value="1"/>
</dbReference>
<dbReference type="InterPro" id="IPR037066">
    <property type="entry name" value="Plug_dom_sf"/>
</dbReference>
<keyword evidence="10" id="KW-0732">Signal</keyword>
<evidence type="ECO:0000256" key="1">
    <source>
        <dbReference type="ARBA" id="ARBA00004571"/>
    </source>
</evidence>
<dbReference type="SUPFAM" id="SSF56935">
    <property type="entry name" value="Porins"/>
    <property type="match status" value="1"/>
</dbReference>
<dbReference type="Proteomes" id="UP000295706">
    <property type="component" value="Unassembled WGS sequence"/>
</dbReference>
<dbReference type="Pfam" id="PF07715">
    <property type="entry name" value="Plug"/>
    <property type="match status" value="1"/>
</dbReference>
<comment type="similarity">
    <text evidence="8 9">Belongs to the TonB-dependent receptor family.</text>
</comment>
<comment type="subcellular location">
    <subcellularLocation>
        <location evidence="1 8">Cell outer membrane</location>
        <topology evidence="1 8">Multi-pass membrane protein</topology>
    </subcellularLocation>
</comment>
<evidence type="ECO:0000256" key="4">
    <source>
        <dbReference type="ARBA" id="ARBA00022692"/>
    </source>
</evidence>
<dbReference type="InterPro" id="IPR012910">
    <property type="entry name" value="Plug_dom"/>
</dbReference>
<evidence type="ECO:0000313" key="14">
    <source>
        <dbReference type="Proteomes" id="UP000295706"/>
    </source>
</evidence>
<dbReference type="Pfam" id="PF00593">
    <property type="entry name" value="TonB_dep_Rec_b-barrel"/>
    <property type="match status" value="1"/>
</dbReference>
<comment type="caution">
    <text evidence="13">The sequence shown here is derived from an EMBL/GenBank/DDBJ whole genome shotgun (WGS) entry which is preliminary data.</text>
</comment>
<evidence type="ECO:0000259" key="11">
    <source>
        <dbReference type="Pfam" id="PF00593"/>
    </source>
</evidence>
<evidence type="ECO:0000256" key="10">
    <source>
        <dbReference type="SAM" id="SignalP"/>
    </source>
</evidence>
<gene>
    <name evidence="13" type="ORF">EZE20_18275</name>
</gene>
<dbReference type="PROSITE" id="PS52016">
    <property type="entry name" value="TONB_DEPENDENT_REC_3"/>
    <property type="match status" value="1"/>
</dbReference>
<keyword evidence="3 8" id="KW-1134">Transmembrane beta strand</keyword>
<organism evidence="13 14">
    <name type="scientific">Arundinibacter roseus</name>
    <dbReference type="NCBI Taxonomy" id="2070510"/>
    <lineage>
        <taxon>Bacteria</taxon>
        <taxon>Pseudomonadati</taxon>
        <taxon>Bacteroidota</taxon>
        <taxon>Cytophagia</taxon>
        <taxon>Cytophagales</taxon>
        <taxon>Spirosomataceae</taxon>
        <taxon>Arundinibacter</taxon>
    </lineage>
</organism>
<evidence type="ECO:0000256" key="3">
    <source>
        <dbReference type="ARBA" id="ARBA00022452"/>
    </source>
</evidence>
<keyword evidence="2 8" id="KW-0813">Transport</keyword>
<dbReference type="InterPro" id="IPR008969">
    <property type="entry name" value="CarboxyPept-like_regulatory"/>
</dbReference>
<feature type="domain" description="TonB-dependent receptor-like beta-barrel" evidence="11">
    <location>
        <begin position="536"/>
        <end position="1002"/>
    </location>
</feature>
<keyword evidence="4 8" id="KW-0812">Transmembrane</keyword>
<protein>
    <submittedName>
        <fullName evidence="13">SusC/RagA family TonB-linked outer membrane protein</fullName>
    </submittedName>
</protein>
<keyword evidence="7 8" id="KW-0998">Cell outer membrane</keyword>
<accession>A0A4R4K817</accession>
<feature type="signal peptide" evidence="10">
    <location>
        <begin position="1"/>
        <end position="34"/>
    </location>
</feature>